<keyword evidence="3" id="KW-0597">Phosphoprotein</keyword>
<dbReference type="SMART" id="SM00387">
    <property type="entry name" value="HATPase_c"/>
    <property type="match status" value="1"/>
</dbReference>
<dbReference type="InterPro" id="IPR010559">
    <property type="entry name" value="Sig_transdc_His_kin_internal"/>
</dbReference>
<accession>A0AA95EXS8</accession>
<dbReference type="Gene3D" id="6.10.340.10">
    <property type="match status" value="1"/>
</dbReference>
<reference evidence="15" key="1">
    <citation type="submission" date="2023-03" db="EMBL/GenBank/DDBJ databases">
        <title>Andean soil-derived lignocellulolytic bacterial consortium as a source of novel taxa and putative plastic-active enzymes.</title>
        <authorList>
            <person name="Diaz-Garcia L."/>
            <person name="Chuvochina M."/>
            <person name="Feuerriegel G."/>
            <person name="Bunk B."/>
            <person name="Sproer C."/>
            <person name="Streit W.R."/>
            <person name="Rodriguez L.M."/>
            <person name="Overmann J."/>
            <person name="Jimenez D.J."/>
        </authorList>
    </citation>
    <scope>NUCLEOTIDE SEQUENCE</scope>
    <source>
        <strain evidence="15">MAG 2441</strain>
    </source>
</reference>
<dbReference type="AlphaFoldDB" id="A0AA95EXS8"/>
<keyword evidence="11 13" id="KW-0472">Membrane</keyword>
<dbReference type="Proteomes" id="UP001178662">
    <property type="component" value="Chromosome"/>
</dbReference>
<protein>
    <submittedName>
        <fullName evidence="15">Sensor histidine kinase</fullName>
    </submittedName>
</protein>
<dbReference type="InterPro" id="IPR003594">
    <property type="entry name" value="HATPase_dom"/>
</dbReference>
<keyword evidence="6" id="KW-0547">Nucleotide-binding</keyword>
<dbReference type="SUPFAM" id="SSF55874">
    <property type="entry name" value="ATPase domain of HSP90 chaperone/DNA topoisomerase II/histidine kinase"/>
    <property type="match status" value="1"/>
</dbReference>
<dbReference type="InterPro" id="IPR003660">
    <property type="entry name" value="HAMP_dom"/>
</dbReference>
<dbReference type="GO" id="GO:0005886">
    <property type="term" value="C:plasma membrane"/>
    <property type="evidence" value="ECO:0007669"/>
    <property type="project" value="UniProtKB-SubCell"/>
</dbReference>
<evidence type="ECO:0000256" key="6">
    <source>
        <dbReference type="ARBA" id="ARBA00022741"/>
    </source>
</evidence>
<dbReference type="InterPro" id="IPR050640">
    <property type="entry name" value="Bact_2-comp_sensor_kinase"/>
</dbReference>
<comment type="subcellular location">
    <subcellularLocation>
        <location evidence="1">Cell membrane</location>
        <topology evidence="1">Multi-pass membrane protein</topology>
    </subcellularLocation>
</comment>
<dbReference type="GO" id="GO:0005524">
    <property type="term" value="F:ATP binding"/>
    <property type="evidence" value="ECO:0007669"/>
    <property type="project" value="UniProtKB-KW"/>
</dbReference>
<dbReference type="Pfam" id="PF06580">
    <property type="entry name" value="His_kinase"/>
    <property type="match status" value="1"/>
</dbReference>
<keyword evidence="10" id="KW-0902">Two-component regulatory system</keyword>
<dbReference type="CDD" id="cd06225">
    <property type="entry name" value="HAMP"/>
    <property type="match status" value="1"/>
</dbReference>
<feature type="domain" description="HAMP" evidence="14">
    <location>
        <begin position="296"/>
        <end position="348"/>
    </location>
</feature>
<evidence type="ECO:0000259" key="14">
    <source>
        <dbReference type="PROSITE" id="PS50885"/>
    </source>
</evidence>
<evidence type="ECO:0000256" key="4">
    <source>
        <dbReference type="ARBA" id="ARBA00022679"/>
    </source>
</evidence>
<name>A0AA95EXS8_9BACL</name>
<evidence type="ECO:0000313" key="16">
    <source>
        <dbReference type="Proteomes" id="UP001178662"/>
    </source>
</evidence>
<keyword evidence="8" id="KW-0067">ATP-binding</keyword>
<keyword evidence="4" id="KW-0808">Transferase</keyword>
<evidence type="ECO:0000313" key="15">
    <source>
        <dbReference type="EMBL" id="WEK55470.1"/>
    </source>
</evidence>
<organism evidence="15 16">
    <name type="scientific">Candidatus Cohnella colombiensis</name>
    <dbReference type="NCBI Taxonomy" id="3121368"/>
    <lineage>
        <taxon>Bacteria</taxon>
        <taxon>Bacillati</taxon>
        <taxon>Bacillota</taxon>
        <taxon>Bacilli</taxon>
        <taxon>Bacillales</taxon>
        <taxon>Paenibacillaceae</taxon>
        <taxon>Cohnella</taxon>
    </lineage>
</organism>
<evidence type="ECO:0000256" key="1">
    <source>
        <dbReference type="ARBA" id="ARBA00004651"/>
    </source>
</evidence>
<evidence type="ECO:0000256" key="11">
    <source>
        <dbReference type="ARBA" id="ARBA00023136"/>
    </source>
</evidence>
<keyword evidence="7 15" id="KW-0418">Kinase</keyword>
<dbReference type="PANTHER" id="PTHR34220:SF11">
    <property type="entry name" value="SENSOR PROTEIN KINASE HPTS"/>
    <property type="match status" value="1"/>
</dbReference>
<evidence type="ECO:0000256" key="13">
    <source>
        <dbReference type="SAM" id="Phobius"/>
    </source>
</evidence>
<dbReference type="Pfam" id="PF02518">
    <property type="entry name" value="HATPase_c"/>
    <property type="match status" value="1"/>
</dbReference>
<keyword evidence="9 13" id="KW-1133">Transmembrane helix</keyword>
<proteinExistence type="predicted"/>
<evidence type="ECO:0000256" key="12">
    <source>
        <dbReference type="SAM" id="Coils"/>
    </source>
</evidence>
<dbReference type="PANTHER" id="PTHR34220">
    <property type="entry name" value="SENSOR HISTIDINE KINASE YPDA"/>
    <property type="match status" value="1"/>
</dbReference>
<evidence type="ECO:0000256" key="7">
    <source>
        <dbReference type="ARBA" id="ARBA00022777"/>
    </source>
</evidence>
<dbReference type="PROSITE" id="PS50885">
    <property type="entry name" value="HAMP"/>
    <property type="match status" value="1"/>
</dbReference>
<gene>
    <name evidence="15" type="ORF">P0Y55_05280</name>
</gene>
<keyword evidence="16" id="KW-1185">Reference proteome</keyword>
<feature type="transmembrane region" description="Helical" evidence="13">
    <location>
        <begin position="12"/>
        <end position="37"/>
    </location>
</feature>
<feature type="coiled-coil region" evidence="12">
    <location>
        <begin position="329"/>
        <end position="363"/>
    </location>
</feature>
<evidence type="ECO:0000256" key="3">
    <source>
        <dbReference type="ARBA" id="ARBA00022553"/>
    </source>
</evidence>
<evidence type="ECO:0000256" key="2">
    <source>
        <dbReference type="ARBA" id="ARBA00022475"/>
    </source>
</evidence>
<evidence type="ECO:0000256" key="8">
    <source>
        <dbReference type="ARBA" id="ARBA00022840"/>
    </source>
</evidence>
<dbReference type="EMBL" id="CP119317">
    <property type="protein sequence ID" value="WEK55470.1"/>
    <property type="molecule type" value="Genomic_DNA"/>
</dbReference>
<dbReference type="Gene3D" id="3.30.565.10">
    <property type="entry name" value="Histidine kinase-like ATPase, C-terminal domain"/>
    <property type="match status" value="1"/>
</dbReference>
<evidence type="ECO:0000256" key="9">
    <source>
        <dbReference type="ARBA" id="ARBA00022989"/>
    </source>
</evidence>
<keyword evidence="12" id="KW-0175">Coiled coil</keyword>
<keyword evidence="2" id="KW-1003">Cell membrane</keyword>
<evidence type="ECO:0000256" key="5">
    <source>
        <dbReference type="ARBA" id="ARBA00022692"/>
    </source>
</evidence>
<evidence type="ECO:0000256" key="10">
    <source>
        <dbReference type="ARBA" id="ARBA00023012"/>
    </source>
</evidence>
<sequence length="566" mass="65787">MKAPKRNFKESIRHLFLMYTLVPIAILFLLFLLFTVINSKIILSNKTNDANRTINHALFEVYNNYSQELNRMASSTQVIDFIRTRLEGQYVYEEFYDFNNGQKVKSVFHIIDTSGVFIASSAASDYDIEKMVYKDIVPRIARNPYQPLIERNYIRYPYDRYTVYTFGKAIINDNKVAGYLIYQLYEEDMQKLIFVQNNEIAVITDKHNTIISTNNNITKGLMNKFNPTIASNGYITLNNGNYYLSKSVIPFANLNVYTLNSNPRNGYIYISFTLFIVATGVLLWFLIHFLANKMSSRHTRSIDKLLFAVNQLQQGKMLSYVEIHTGDEFETLANQYNIMLNRLNELMNKNEELSDIRRVIEVKQLQSQFHPHFIFNVLETLRYAIVVDSQKAQMIVLILSRLLRYSISNDGGTVPLKDDLNHVNDYLKLQQIRFNDRLSYSFELDQEADQALVPKLLLQAIIENAIKYGYMHQENLFISIRGRVHNQDLVFEITDDGYGMNPERLSQIREILQDTNNHTPHIGLYNIHRRLMLLYGEGYGVQVDSELGVGTCVTLTIPYNKEDSHV</sequence>
<dbReference type="GO" id="GO:0000155">
    <property type="term" value="F:phosphorelay sensor kinase activity"/>
    <property type="evidence" value="ECO:0007669"/>
    <property type="project" value="InterPro"/>
</dbReference>
<keyword evidence="5 13" id="KW-0812">Transmembrane</keyword>
<dbReference type="InterPro" id="IPR036890">
    <property type="entry name" value="HATPase_C_sf"/>
</dbReference>
<feature type="transmembrane region" description="Helical" evidence="13">
    <location>
        <begin position="267"/>
        <end position="291"/>
    </location>
</feature>